<dbReference type="STRING" id="1797542.A3J59_00960"/>
<reference evidence="2 3" key="1">
    <citation type="journal article" date="2016" name="Nat. Commun.">
        <title>Thousands of microbial genomes shed light on interconnected biogeochemical processes in an aquifer system.</title>
        <authorList>
            <person name="Anantharaman K."/>
            <person name="Brown C.T."/>
            <person name="Hug L.A."/>
            <person name="Sharon I."/>
            <person name="Castelle C.J."/>
            <person name="Probst A.J."/>
            <person name="Thomas B.C."/>
            <person name="Singh A."/>
            <person name="Wilkins M.J."/>
            <person name="Karaoz U."/>
            <person name="Brodie E.L."/>
            <person name="Williams K.H."/>
            <person name="Hubbard S.S."/>
            <person name="Banfield J.F."/>
        </authorList>
    </citation>
    <scope>NUCLEOTIDE SEQUENCE [LARGE SCALE GENOMIC DNA]</scope>
</reference>
<dbReference type="PROSITE" id="PS00409">
    <property type="entry name" value="PROKAR_NTER_METHYL"/>
    <property type="match status" value="1"/>
</dbReference>
<dbReference type="InterPro" id="IPR012902">
    <property type="entry name" value="N_methyl_site"/>
</dbReference>
<dbReference type="InterPro" id="IPR045584">
    <property type="entry name" value="Pilin-like"/>
</dbReference>
<evidence type="ECO:0000313" key="2">
    <source>
        <dbReference type="EMBL" id="OGY49973.1"/>
    </source>
</evidence>
<protein>
    <recommendedName>
        <fullName evidence="4">Prepilin-type N-terminal cleavage/methylation domain-containing protein</fullName>
    </recommendedName>
</protein>
<comment type="caution">
    <text evidence="2">The sequence shown here is derived from an EMBL/GenBank/DDBJ whole genome shotgun (WGS) entry which is preliminary data.</text>
</comment>
<keyword evidence="1" id="KW-0472">Membrane</keyword>
<name>A0A1G1YCA2_9BACT</name>
<dbReference type="Pfam" id="PF07963">
    <property type="entry name" value="N_methyl"/>
    <property type="match status" value="1"/>
</dbReference>
<organism evidence="2 3">
    <name type="scientific">Candidatus Buchananbacteria bacterium RIFCSPHIGHO2_02_FULL_56_16</name>
    <dbReference type="NCBI Taxonomy" id="1797542"/>
    <lineage>
        <taxon>Bacteria</taxon>
        <taxon>Candidatus Buchananiibacteriota</taxon>
    </lineage>
</organism>
<gene>
    <name evidence="2" type="ORF">A3J59_00960</name>
</gene>
<dbReference type="SUPFAM" id="SSF54523">
    <property type="entry name" value="Pili subunits"/>
    <property type="match status" value="1"/>
</dbReference>
<feature type="transmembrane region" description="Helical" evidence="1">
    <location>
        <begin position="12"/>
        <end position="33"/>
    </location>
</feature>
<proteinExistence type="predicted"/>
<keyword evidence="1" id="KW-1133">Transmembrane helix</keyword>
<dbReference type="EMBL" id="MHIL01000038">
    <property type="protein sequence ID" value="OGY49973.1"/>
    <property type="molecule type" value="Genomic_DNA"/>
</dbReference>
<dbReference type="AlphaFoldDB" id="A0A1G1YCA2"/>
<keyword evidence="1" id="KW-0812">Transmembrane</keyword>
<accession>A0A1G1YCA2</accession>
<dbReference type="Proteomes" id="UP000177310">
    <property type="component" value="Unassembled WGS sequence"/>
</dbReference>
<sequence>MPKNAGFTLLEILVAMGLFVVLIIVLVNIYLLALKSQRQTAARQETLQSARFVMETISRQVRISEIDYAYAYDGDADLGINGSESELALIDPDGNLIVYKLQNSQLVVDVGGIQYALTSAADLEVINLDFYLEPATNPFQEERCNQALVPIGCLPSVSCNLNDSQTGYSGFCVCSDDSSCASGHCDLQAGVCLPPNAQPRVTMVLDFQAKEGKPEDRKMVFLQTTVSSRVYER</sequence>
<evidence type="ECO:0000313" key="3">
    <source>
        <dbReference type="Proteomes" id="UP000177310"/>
    </source>
</evidence>
<evidence type="ECO:0008006" key="4">
    <source>
        <dbReference type="Google" id="ProtNLM"/>
    </source>
</evidence>
<evidence type="ECO:0000256" key="1">
    <source>
        <dbReference type="SAM" id="Phobius"/>
    </source>
</evidence>